<reference evidence="8 9" key="1">
    <citation type="submission" date="2020-08" db="EMBL/GenBank/DDBJ databases">
        <title>Genomic Encyclopedia of Type Strains, Phase III (KMG-III): the genomes of soil and plant-associated and newly described type strains.</title>
        <authorList>
            <person name="Whitman W."/>
        </authorList>
    </citation>
    <scope>NUCLEOTIDE SEQUENCE [LARGE SCALE GENOMIC DNA]</scope>
    <source>
        <strain evidence="8 9">CECT 3273</strain>
    </source>
</reference>
<feature type="transmembrane region" description="Helical" evidence="6">
    <location>
        <begin position="614"/>
        <end position="639"/>
    </location>
</feature>
<dbReference type="SFLD" id="SFLDS00003">
    <property type="entry name" value="Haloacid_Dehalogenase"/>
    <property type="match status" value="1"/>
</dbReference>
<keyword evidence="3" id="KW-1278">Translocase</keyword>
<keyword evidence="5 6" id="KW-0472">Membrane</keyword>
<feature type="transmembrane region" description="Helical" evidence="6">
    <location>
        <begin position="712"/>
        <end position="730"/>
    </location>
</feature>
<dbReference type="Gene3D" id="2.70.150.10">
    <property type="entry name" value="Calcium-transporting ATPase, cytoplasmic transduction domain A"/>
    <property type="match status" value="1"/>
</dbReference>
<keyword evidence="8" id="KW-0378">Hydrolase</keyword>
<dbReference type="NCBIfam" id="TIGR01494">
    <property type="entry name" value="ATPase_P-type"/>
    <property type="match status" value="2"/>
</dbReference>
<organism evidence="8 9">
    <name type="scientific">Streptomyces griseomycini</name>
    <dbReference type="NCBI Taxonomy" id="66895"/>
    <lineage>
        <taxon>Bacteria</taxon>
        <taxon>Bacillati</taxon>
        <taxon>Actinomycetota</taxon>
        <taxon>Actinomycetes</taxon>
        <taxon>Kitasatosporales</taxon>
        <taxon>Streptomycetaceae</taxon>
        <taxon>Streptomyces</taxon>
    </lineage>
</organism>
<evidence type="ECO:0000256" key="6">
    <source>
        <dbReference type="SAM" id="Phobius"/>
    </source>
</evidence>
<protein>
    <submittedName>
        <fullName evidence="8">Cation-transporting ATPase E</fullName>
        <ecNumber evidence="8">3.6.3.-</ecNumber>
    </submittedName>
</protein>
<evidence type="ECO:0000256" key="3">
    <source>
        <dbReference type="ARBA" id="ARBA00022967"/>
    </source>
</evidence>
<feature type="transmembrane region" description="Helical" evidence="6">
    <location>
        <begin position="270"/>
        <end position="289"/>
    </location>
</feature>
<comment type="caution">
    <text evidence="8">The sequence shown here is derived from an EMBL/GenBank/DDBJ whole genome shotgun (WGS) entry which is preliminary data.</text>
</comment>
<keyword evidence="4 6" id="KW-1133">Transmembrane helix</keyword>
<evidence type="ECO:0000256" key="2">
    <source>
        <dbReference type="ARBA" id="ARBA00022692"/>
    </source>
</evidence>
<evidence type="ECO:0000256" key="1">
    <source>
        <dbReference type="ARBA" id="ARBA00004651"/>
    </source>
</evidence>
<dbReference type="SUPFAM" id="SSF56784">
    <property type="entry name" value="HAD-like"/>
    <property type="match status" value="1"/>
</dbReference>
<dbReference type="AlphaFoldDB" id="A0A7W7PXE4"/>
<dbReference type="GO" id="GO:0005524">
    <property type="term" value="F:ATP binding"/>
    <property type="evidence" value="ECO:0007669"/>
    <property type="project" value="InterPro"/>
</dbReference>
<dbReference type="Gene3D" id="1.20.1110.10">
    <property type="entry name" value="Calcium-transporting ATPase, transmembrane domain"/>
    <property type="match status" value="1"/>
</dbReference>
<dbReference type="SFLD" id="SFLDF00027">
    <property type="entry name" value="p-type_atpase"/>
    <property type="match status" value="1"/>
</dbReference>
<dbReference type="InterPro" id="IPR001757">
    <property type="entry name" value="P_typ_ATPase"/>
</dbReference>
<dbReference type="InterPro" id="IPR044492">
    <property type="entry name" value="P_typ_ATPase_HD_dom"/>
</dbReference>
<dbReference type="InterPro" id="IPR023214">
    <property type="entry name" value="HAD_sf"/>
</dbReference>
<feature type="transmembrane region" description="Helical" evidence="6">
    <location>
        <begin position="231"/>
        <end position="250"/>
    </location>
</feature>
<feature type="transmembrane region" description="Helical" evidence="6">
    <location>
        <begin position="81"/>
        <end position="99"/>
    </location>
</feature>
<feature type="transmembrane region" description="Helical" evidence="6">
    <location>
        <begin position="678"/>
        <end position="700"/>
    </location>
</feature>
<dbReference type="EC" id="3.6.3.-" evidence="8"/>
<dbReference type="SUPFAM" id="SSF81665">
    <property type="entry name" value="Calcium ATPase, transmembrane domain M"/>
    <property type="match status" value="1"/>
</dbReference>
<dbReference type="InterPro" id="IPR036412">
    <property type="entry name" value="HAD-like_sf"/>
</dbReference>
<dbReference type="PRINTS" id="PR00120">
    <property type="entry name" value="HATPASE"/>
</dbReference>
<name>A0A7W7PXE4_9ACTN</name>
<dbReference type="EMBL" id="JACHJI010000023">
    <property type="protein sequence ID" value="MBB4903126.1"/>
    <property type="molecule type" value="Genomic_DNA"/>
</dbReference>
<dbReference type="SUPFAM" id="SSF81653">
    <property type="entry name" value="Calcium ATPase, transduction domain A"/>
    <property type="match status" value="1"/>
</dbReference>
<dbReference type="GO" id="GO:0005886">
    <property type="term" value="C:plasma membrane"/>
    <property type="evidence" value="ECO:0007669"/>
    <property type="project" value="UniProtKB-SubCell"/>
</dbReference>
<dbReference type="Gene3D" id="3.40.1110.10">
    <property type="entry name" value="Calcium-transporting ATPase, cytoplasmic domain N"/>
    <property type="match status" value="1"/>
</dbReference>
<dbReference type="SUPFAM" id="SSF81660">
    <property type="entry name" value="Metal cation-transporting ATPase, ATP-binding domain N"/>
    <property type="match status" value="1"/>
</dbReference>
<dbReference type="PROSITE" id="PS00154">
    <property type="entry name" value="ATPASE_E1_E2"/>
    <property type="match status" value="1"/>
</dbReference>
<dbReference type="InterPro" id="IPR023298">
    <property type="entry name" value="ATPase_P-typ_TM_dom_sf"/>
</dbReference>
<keyword evidence="2 6" id="KW-0812">Transmembrane</keyword>
<feature type="transmembrane region" description="Helical" evidence="6">
    <location>
        <begin position="57"/>
        <end position="75"/>
    </location>
</feature>
<evidence type="ECO:0000313" key="9">
    <source>
        <dbReference type="Proteomes" id="UP000579523"/>
    </source>
</evidence>
<sequence>MKKQLDEPGAAPPSGTLVDGHAGLTSAQVAERVAAGRVNDVPIRSSRSIGEIVRSNLFTRINAIIGVLFVIIMIVGPVQDGLFGGVILANTLIGIVQEVRAKRTLDQLAIVGESRPRVWRDGQCVTLSASEIVMDDVIDLGQGDKIVVDGTVTTAENLEVDESLLTGEADPVVKRPGDAVMSGSFVVAGSGAFTATRVGREAYASQLAEEARRFSLVNSELRNGIDRILKFVTYAIVPAGISLIITQFMVNDDDLPEAIRRMVGGLVPMVPEGLVLLTSLAFAVGVVRLGKKQCLVQELPAIEGLARVDTVCLDKTGTLTEAAMDVDEVLPLLPDVPVAEVLGALGAADERPNSSLQAIIEAYPAPEGWQRTATAPFSSARRWSGAAFTQPSGAESTWLLGAPDTMLPAGHSVLTAADSYGVRGLRVLLLARCSRPLDGLLDDPATVPDAITPAALVVIKQRIRQEAPATLRYFADQGVSAKVISGDNAVSVGAVASSLSLPGADSPVDARFLPEHPEELADAVERNAVFGRVGPQQKRDMVGALQSRGHTVAMTGDGVNDVLALKDADIGVGMGSGSPATRAVAQIVLLNNNFASLPSVVAEGRRVIGNIERVANLFLTKTVYSVLMAIVIVIAQVPYPFLPRHITLVGSLTIGVPAFFLALAPNSERARSNFVGRVLRFAVPAGALAAAATSVAYLFARSVYDDNLDAETSAATLALFLTALWALAIIARPYTWWRILLVLTMAVSFAVVLVVPYLQEFFQLKLVGVAAPWTAVACAAVAGLVLELVWARMRRRLADD</sequence>
<dbReference type="InterPro" id="IPR059000">
    <property type="entry name" value="ATPase_P-type_domA"/>
</dbReference>
<feature type="transmembrane region" description="Helical" evidence="6">
    <location>
        <begin position="770"/>
        <end position="790"/>
    </location>
</feature>
<dbReference type="RefSeq" id="WP_184828960.1">
    <property type="nucleotide sequence ID" value="NZ_BMTI01000029.1"/>
</dbReference>
<dbReference type="SFLD" id="SFLDG00002">
    <property type="entry name" value="C1.7:_P-type_atpase_like"/>
    <property type="match status" value="1"/>
</dbReference>
<dbReference type="Gene3D" id="3.40.50.1000">
    <property type="entry name" value="HAD superfamily/HAD-like"/>
    <property type="match status" value="1"/>
</dbReference>
<evidence type="ECO:0000256" key="5">
    <source>
        <dbReference type="ARBA" id="ARBA00023136"/>
    </source>
</evidence>
<dbReference type="PANTHER" id="PTHR42861">
    <property type="entry name" value="CALCIUM-TRANSPORTING ATPASE"/>
    <property type="match status" value="1"/>
</dbReference>
<gene>
    <name evidence="8" type="ORF">FHS37_007223</name>
</gene>
<dbReference type="PRINTS" id="PR00119">
    <property type="entry name" value="CATATPASE"/>
</dbReference>
<feature type="transmembrane region" description="Helical" evidence="6">
    <location>
        <begin position="737"/>
        <end position="758"/>
    </location>
</feature>
<proteinExistence type="predicted"/>
<evidence type="ECO:0000259" key="7">
    <source>
        <dbReference type="Pfam" id="PF00122"/>
    </source>
</evidence>
<evidence type="ECO:0000313" key="8">
    <source>
        <dbReference type="EMBL" id="MBB4903126.1"/>
    </source>
</evidence>
<dbReference type="GO" id="GO:0016887">
    <property type="term" value="F:ATP hydrolysis activity"/>
    <property type="evidence" value="ECO:0007669"/>
    <property type="project" value="InterPro"/>
</dbReference>
<dbReference type="InterPro" id="IPR023299">
    <property type="entry name" value="ATPase_P-typ_cyto_dom_N"/>
</dbReference>
<comment type="subcellular location">
    <subcellularLocation>
        <location evidence="1">Cell membrane</location>
        <topology evidence="1">Multi-pass membrane protein</topology>
    </subcellularLocation>
</comment>
<accession>A0A7W7PXE4</accession>
<evidence type="ECO:0000256" key="4">
    <source>
        <dbReference type="ARBA" id="ARBA00022989"/>
    </source>
</evidence>
<dbReference type="Pfam" id="PF00122">
    <property type="entry name" value="E1-E2_ATPase"/>
    <property type="match status" value="1"/>
</dbReference>
<dbReference type="Proteomes" id="UP000579523">
    <property type="component" value="Unassembled WGS sequence"/>
</dbReference>
<keyword evidence="9" id="KW-1185">Reference proteome</keyword>
<feature type="transmembrane region" description="Helical" evidence="6">
    <location>
        <begin position="645"/>
        <end position="666"/>
    </location>
</feature>
<feature type="domain" description="P-type ATPase A" evidence="7">
    <location>
        <begin position="117"/>
        <end position="210"/>
    </location>
</feature>
<dbReference type="InterPro" id="IPR008250">
    <property type="entry name" value="ATPase_P-typ_transduc_dom_A_sf"/>
</dbReference>
<dbReference type="InterPro" id="IPR018303">
    <property type="entry name" value="ATPase_P-typ_P_site"/>
</dbReference>
<dbReference type="Pfam" id="PF00702">
    <property type="entry name" value="Hydrolase"/>
    <property type="match status" value="1"/>
</dbReference>